<name>A0A1Z4BUZ5_9GAMM</name>
<dbReference type="KEGG" id="mpsy:CEK71_03060"/>
<dbReference type="Proteomes" id="UP000237423">
    <property type="component" value="Unassembled WGS sequence"/>
</dbReference>
<dbReference type="Proteomes" id="UP000197019">
    <property type="component" value="Chromosome"/>
</dbReference>
<reference evidence="2 4" key="2">
    <citation type="submission" date="2017-11" db="EMBL/GenBank/DDBJ databases">
        <title>Draft Genome Sequence of Methylobacter psychrotolerans Sph1T, an Obligate Methanotroph from Low-Temperature Environments.</title>
        <authorList>
            <person name="Oshkin I.Y."/>
            <person name="Miroshnikov K."/>
            <person name="Belova S.E."/>
            <person name="Korzhenkov A."/>
            <person name="Toshchakov S.V."/>
            <person name="Dedysh S.N."/>
        </authorList>
    </citation>
    <scope>NUCLEOTIDE SEQUENCE [LARGE SCALE GENOMIC DNA]</scope>
    <source>
        <strain evidence="2 4">Sph1</strain>
    </source>
</reference>
<accession>A0A1Z4BUZ5</accession>
<dbReference type="Pfam" id="PF05721">
    <property type="entry name" value="PhyH"/>
    <property type="match status" value="1"/>
</dbReference>
<dbReference type="AlphaFoldDB" id="A0A1Z4BUZ5"/>
<evidence type="ECO:0000313" key="1">
    <source>
        <dbReference type="EMBL" id="ASF45126.1"/>
    </source>
</evidence>
<dbReference type="GO" id="GO:0016706">
    <property type="term" value="F:2-oxoglutarate-dependent dioxygenase activity"/>
    <property type="evidence" value="ECO:0007669"/>
    <property type="project" value="UniProtKB-ARBA"/>
</dbReference>
<evidence type="ECO:0000313" key="2">
    <source>
        <dbReference type="EMBL" id="POZ50552.1"/>
    </source>
</evidence>
<dbReference type="EMBL" id="PGFZ01000010">
    <property type="protein sequence ID" value="POZ50552.1"/>
    <property type="molecule type" value="Genomic_DNA"/>
</dbReference>
<dbReference type="RefSeq" id="WP_088618009.1">
    <property type="nucleotide sequence ID" value="NZ_CP022129.1"/>
</dbReference>
<dbReference type="InterPro" id="IPR008775">
    <property type="entry name" value="Phytyl_CoA_dOase-like"/>
</dbReference>
<protein>
    <recommendedName>
        <fullName evidence="5">Phytanoyl-CoA dioxygenase</fullName>
    </recommendedName>
</protein>
<organism evidence="1 3">
    <name type="scientific">Methylovulum psychrotolerans</name>
    <dbReference type="NCBI Taxonomy" id="1704499"/>
    <lineage>
        <taxon>Bacteria</taxon>
        <taxon>Pseudomonadati</taxon>
        <taxon>Pseudomonadota</taxon>
        <taxon>Gammaproteobacteria</taxon>
        <taxon>Methylococcales</taxon>
        <taxon>Methylococcaceae</taxon>
        <taxon>Methylovulum</taxon>
    </lineage>
</organism>
<evidence type="ECO:0000313" key="3">
    <source>
        <dbReference type="Proteomes" id="UP000197019"/>
    </source>
</evidence>
<sequence>MKKLFKLPYWLLLVFSWEKSFRNNPIIGNYWLNRCGLHVARLVVAHLLFRFRLMLLSPLLAKQDRQAFLDNGFILKPNFLPEADFAALKQELKAYNGPISETLEGDTLTQRLFLDRAKAKLLPQCQRFINNIALSKLMRYCSSKNRLPLFYVENLKFHSLDATATDPQQDLHIDTFHPCIKGWFFMDDVDDRNGPHVCIPGSYRLSWRRLRWEYRQSLLASRPVGQDAAARYWDGSFRVGPDDLDFMQCQPPKVFCVPANTLLISNVHGIHRRGDAQGQATRMVIWMQARDNPFNPFFTPCPRLTARAFEFFWRRMMAKREQRLAKNGLLRYTDTGFY</sequence>
<dbReference type="EMBL" id="CP022129">
    <property type="protein sequence ID" value="ASF45126.1"/>
    <property type="molecule type" value="Genomic_DNA"/>
</dbReference>
<evidence type="ECO:0000313" key="4">
    <source>
        <dbReference type="Proteomes" id="UP000237423"/>
    </source>
</evidence>
<evidence type="ECO:0008006" key="5">
    <source>
        <dbReference type="Google" id="ProtNLM"/>
    </source>
</evidence>
<gene>
    <name evidence="2" type="ORF">AADEFJLK_03748</name>
    <name evidence="1" type="ORF">CEK71_03060</name>
</gene>
<keyword evidence="3" id="KW-1185">Reference proteome</keyword>
<dbReference type="SUPFAM" id="SSF51197">
    <property type="entry name" value="Clavaminate synthase-like"/>
    <property type="match status" value="1"/>
</dbReference>
<dbReference type="Gene3D" id="2.60.120.620">
    <property type="entry name" value="q2cbj1_9rhob like domain"/>
    <property type="match status" value="1"/>
</dbReference>
<proteinExistence type="predicted"/>
<dbReference type="OrthoDB" id="547161at2"/>
<reference evidence="1 3" key="1">
    <citation type="submission" date="2017-06" db="EMBL/GenBank/DDBJ databases">
        <title>Genome Sequencing of the methanotroph Methylovulum psychrotolerants str. HV10-M2 isolated from a high-altitude environment.</title>
        <authorList>
            <person name="Mateos-Rivera A."/>
        </authorList>
    </citation>
    <scope>NUCLEOTIDE SEQUENCE [LARGE SCALE GENOMIC DNA]</scope>
    <source>
        <strain evidence="1 3">HV10_M2</strain>
    </source>
</reference>